<evidence type="ECO:0000313" key="2">
    <source>
        <dbReference type="EMBL" id="KAJ2929635.1"/>
    </source>
</evidence>
<feature type="transmembrane region" description="Helical" evidence="1">
    <location>
        <begin position="112"/>
        <end position="133"/>
    </location>
</feature>
<dbReference type="SUPFAM" id="SSF103473">
    <property type="entry name" value="MFS general substrate transporter"/>
    <property type="match status" value="1"/>
</dbReference>
<protein>
    <recommendedName>
        <fullName evidence="4">MFS general substrate transporter</fullName>
    </recommendedName>
</protein>
<dbReference type="AlphaFoldDB" id="A0A9W8JEX6"/>
<keyword evidence="1" id="KW-0472">Membrane</keyword>
<evidence type="ECO:0000256" key="1">
    <source>
        <dbReference type="SAM" id="Phobius"/>
    </source>
</evidence>
<accession>A0A9W8JEX6</accession>
<dbReference type="PANTHER" id="PTHR11360">
    <property type="entry name" value="MONOCARBOXYLATE TRANSPORTER"/>
    <property type="match status" value="1"/>
</dbReference>
<feature type="transmembrane region" description="Helical" evidence="1">
    <location>
        <begin position="28"/>
        <end position="51"/>
    </location>
</feature>
<dbReference type="EMBL" id="JANBPK010000863">
    <property type="protein sequence ID" value="KAJ2929635.1"/>
    <property type="molecule type" value="Genomic_DNA"/>
</dbReference>
<sequence>MIIVTLGTPLGAVVHPIMLNKLFSNPDLTFGTAMRISAGFVTTLLFLACLVMRKRNPPPDNPPSVVKVFGKAVRDKAFVCMCVSLLLFCMALYYPLFYLQLDSVKHGVSEGIAFYFVAIMNVGSFISGLLPTLFVESVGVVNMMVFSAASTTVIIFSMVALKDLASALVITILFGLCVGIFYSLQAPLTVVLTEDDAEIGEIGDLVDFLWYAHTPSPTVALKLTNGSRLGIGALIGPPIHGALLSNDYIWWRPAVFSGICGALSAVGFALIHKLQVKYSGRHEPDMEDRAPSPVGEKP</sequence>
<proteinExistence type="predicted"/>
<organism evidence="2 3">
    <name type="scientific">Candolleomyces eurysporus</name>
    <dbReference type="NCBI Taxonomy" id="2828524"/>
    <lineage>
        <taxon>Eukaryota</taxon>
        <taxon>Fungi</taxon>
        <taxon>Dikarya</taxon>
        <taxon>Basidiomycota</taxon>
        <taxon>Agaricomycotina</taxon>
        <taxon>Agaricomycetes</taxon>
        <taxon>Agaricomycetidae</taxon>
        <taxon>Agaricales</taxon>
        <taxon>Agaricineae</taxon>
        <taxon>Psathyrellaceae</taxon>
        <taxon>Candolleomyces</taxon>
    </lineage>
</organism>
<keyword evidence="1" id="KW-1133">Transmembrane helix</keyword>
<comment type="caution">
    <text evidence="2">The sequence shown here is derived from an EMBL/GenBank/DDBJ whole genome shotgun (WGS) entry which is preliminary data.</text>
</comment>
<dbReference type="InterPro" id="IPR036259">
    <property type="entry name" value="MFS_trans_sf"/>
</dbReference>
<dbReference type="OrthoDB" id="6499973at2759"/>
<evidence type="ECO:0008006" key="4">
    <source>
        <dbReference type="Google" id="ProtNLM"/>
    </source>
</evidence>
<keyword evidence="3" id="KW-1185">Reference proteome</keyword>
<name>A0A9W8JEX6_9AGAR</name>
<dbReference type="InterPro" id="IPR050327">
    <property type="entry name" value="Proton-linked_MCT"/>
</dbReference>
<reference evidence="2" key="1">
    <citation type="submission" date="2022-06" db="EMBL/GenBank/DDBJ databases">
        <title>Genome Sequence of Candolleomyces eurysporus.</title>
        <authorList>
            <person name="Buettner E."/>
        </authorList>
    </citation>
    <scope>NUCLEOTIDE SEQUENCE</scope>
    <source>
        <strain evidence="2">VTCC 930004</strain>
    </source>
</reference>
<dbReference type="PANTHER" id="PTHR11360:SF284">
    <property type="entry name" value="EG:103B4.3 PROTEIN-RELATED"/>
    <property type="match status" value="1"/>
</dbReference>
<dbReference type="Gene3D" id="1.20.1250.20">
    <property type="entry name" value="MFS general substrate transporter like domains"/>
    <property type="match status" value="1"/>
</dbReference>
<feature type="transmembrane region" description="Helical" evidence="1">
    <location>
        <begin position="165"/>
        <end position="184"/>
    </location>
</feature>
<feature type="transmembrane region" description="Helical" evidence="1">
    <location>
        <begin position="77"/>
        <end position="100"/>
    </location>
</feature>
<dbReference type="Proteomes" id="UP001140091">
    <property type="component" value="Unassembled WGS sequence"/>
</dbReference>
<keyword evidence="1" id="KW-0812">Transmembrane</keyword>
<feature type="non-terminal residue" evidence="2">
    <location>
        <position position="298"/>
    </location>
</feature>
<feature type="transmembrane region" description="Helical" evidence="1">
    <location>
        <begin position="249"/>
        <end position="271"/>
    </location>
</feature>
<gene>
    <name evidence="2" type="ORF">H1R20_g7435</name>
</gene>
<evidence type="ECO:0000313" key="3">
    <source>
        <dbReference type="Proteomes" id="UP001140091"/>
    </source>
</evidence>